<gene>
    <name evidence="2" type="ORF">RDI58_001075</name>
</gene>
<feature type="transmembrane region" description="Helical" evidence="1">
    <location>
        <begin position="41"/>
        <end position="61"/>
    </location>
</feature>
<accession>A0AAN8UC29</accession>
<name>A0AAN8UC29_SOLBU</name>
<keyword evidence="1" id="KW-0812">Transmembrane</keyword>
<sequence length="87" mass="10295">MLSCLITLKTSSMMKTRLLQRKALIRNKHAKGEVVYRIENVLFSLFLFFIGKFLWVLSYFCSMEHLREDIYVTPSFKRPFCSSHGKL</sequence>
<evidence type="ECO:0000313" key="2">
    <source>
        <dbReference type="EMBL" id="KAK6803291.1"/>
    </source>
</evidence>
<dbReference type="AlphaFoldDB" id="A0AAN8UC29"/>
<evidence type="ECO:0000256" key="1">
    <source>
        <dbReference type="SAM" id="Phobius"/>
    </source>
</evidence>
<reference evidence="2 3" key="1">
    <citation type="submission" date="2024-02" db="EMBL/GenBank/DDBJ databases">
        <title>de novo genome assembly of Solanum bulbocastanum strain 11H21.</title>
        <authorList>
            <person name="Hosaka A.J."/>
        </authorList>
    </citation>
    <scope>NUCLEOTIDE SEQUENCE [LARGE SCALE GENOMIC DNA]</scope>
    <source>
        <tissue evidence="2">Young leaves</tissue>
    </source>
</reference>
<comment type="caution">
    <text evidence="2">The sequence shown here is derived from an EMBL/GenBank/DDBJ whole genome shotgun (WGS) entry which is preliminary data.</text>
</comment>
<keyword evidence="3" id="KW-1185">Reference proteome</keyword>
<dbReference type="EMBL" id="JBANQN010000001">
    <property type="protein sequence ID" value="KAK6803291.1"/>
    <property type="molecule type" value="Genomic_DNA"/>
</dbReference>
<proteinExistence type="predicted"/>
<dbReference type="Proteomes" id="UP001371456">
    <property type="component" value="Unassembled WGS sequence"/>
</dbReference>
<keyword evidence="1" id="KW-0472">Membrane</keyword>
<evidence type="ECO:0000313" key="3">
    <source>
        <dbReference type="Proteomes" id="UP001371456"/>
    </source>
</evidence>
<protein>
    <submittedName>
        <fullName evidence="2">Uncharacterized protein</fullName>
    </submittedName>
</protein>
<organism evidence="2 3">
    <name type="scientific">Solanum bulbocastanum</name>
    <name type="common">Wild potato</name>
    <dbReference type="NCBI Taxonomy" id="147425"/>
    <lineage>
        <taxon>Eukaryota</taxon>
        <taxon>Viridiplantae</taxon>
        <taxon>Streptophyta</taxon>
        <taxon>Embryophyta</taxon>
        <taxon>Tracheophyta</taxon>
        <taxon>Spermatophyta</taxon>
        <taxon>Magnoliopsida</taxon>
        <taxon>eudicotyledons</taxon>
        <taxon>Gunneridae</taxon>
        <taxon>Pentapetalae</taxon>
        <taxon>asterids</taxon>
        <taxon>lamiids</taxon>
        <taxon>Solanales</taxon>
        <taxon>Solanaceae</taxon>
        <taxon>Solanoideae</taxon>
        <taxon>Solaneae</taxon>
        <taxon>Solanum</taxon>
    </lineage>
</organism>
<keyword evidence="1" id="KW-1133">Transmembrane helix</keyword>